<evidence type="ECO:0000313" key="7">
    <source>
        <dbReference type="EMBL" id="KPB01765.1"/>
    </source>
</evidence>
<gene>
    <name evidence="7" type="ORF">SU32_06740</name>
</gene>
<feature type="transmembrane region" description="Helical" evidence="5">
    <location>
        <begin position="98"/>
        <end position="121"/>
    </location>
</feature>
<comment type="subcellular location">
    <subcellularLocation>
        <location evidence="1">Membrane</location>
        <topology evidence="1">Multi-pass membrane protein</topology>
    </subcellularLocation>
</comment>
<keyword evidence="3 5" id="KW-1133">Transmembrane helix</keyword>
<dbReference type="Proteomes" id="UP000038011">
    <property type="component" value="Unassembled WGS sequence"/>
</dbReference>
<sequence length="419" mass="46279">MTDASLHYGAANGLTAAEKNRALVAILSGFALWLGTFLSGFVINEPAPYELFMAGLIAVWALFGLKIPASTLPLVALLILFNVGGIISMMTMENWSSVLIYVAVSFFLGLTSIFFASVIAARPGLLSLIFSGYTVAALITGTIGILAYFGAIPAADLFLRFGRAKGAFQDPNVFAPFLCLPALYCLHQVLTRPFAKTLPQMMMLLVLSLGIFLSFSRAGWGLFVLSAILLTAALLISNPSGRFRVRITLLAAAALVTVSLALLVALQFDVVRDVFLSRAQLVQDYDGARLGRFARHWIGFMMATEHPFGIGILEFGKMFGEDTHNIWLKALFDYSWLGFFAYVVLMVWTLGAGLKILFRNRPWQPYLLCTYIVFIGHIVIGNVIDTDHWRHFFLLLGIIWGCIAAEDNYQRQQQPIHEQ</sequence>
<feature type="transmembrane region" description="Helical" evidence="5">
    <location>
        <begin position="173"/>
        <end position="190"/>
    </location>
</feature>
<dbReference type="STRING" id="1514904.SU32_06740"/>
<feature type="transmembrane region" description="Helical" evidence="5">
    <location>
        <begin position="22"/>
        <end position="43"/>
    </location>
</feature>
<dbReference type="PANTHER" id="PTHR37422">
    <property type="entry name" value="TEICHURONIC ACID BIOSYNTHESIS PROTEIN TUAE"/>
    <property type="match status" value="1"/>
</dbReference>
<dbReference type="InterPro" id="IPR051533">
    <property type="entry name" value="WaaL-like"/>
</dbReference>
<feature type="transmembrane region" description="Helical" evidence="5">
    <location>
        <begin position="390"/>
        <end position="409"/>
    </location>
</feature>
<reference evidence="7 8" key="1">
    <citation type="submission" date="2015-01" db="EMBL/GenBank/DDBJ databases">
        <title>Ahrensia donghaiensis sp. nov., a novel dimethylsulphoniopropionate-cleavage bacterium isolated from seawater and emended descriptions of the genus Ahrensia and Ahrensia kielensis.</title>
        <authorList>
            <person name="Liu J."/>
        </authorList>
    </citation>
    <scope>NUCLEOTIDE SEQUENCE [LARGE SCALE GENOMIC DNA]</scope>
    <source>
        <strain evidence="7 8">LZD062</strain>
    </source>
</reference>
<feature type="transmembrane region" description="Helical" evidence="5">
    <location>
        <begin position="366"/>
        <end position="384"/>
    </location>
</feature>
<proteinExistence type="predicted"/>
<dbReference type="AlphaFoldDB" id="A0A0N0E7Z7"/>
<keyword evidence="2 5" id="KW-0812">Transmembrane</keyword>
<evidence type="ECO:0000259" key="6">
    <source>
        <dbReference type="Pfam" id="PF04932"/>
    </source>
</evidence>
<dbReference type="InterPro" id="IPR007016">
    <property type="entry name" value="O-antigen_ligase-rel_domated"/>
</dbReference>
<evidence type="ECO:0000313" key="8">
    <source>
        <dbReference type="Proteomes" id="UP000038011"/>
    </source>
</evidence>
<comment type="caution">
    <text evidence="7">The sequence shown here is derived from an EMBL/GenBank/DDBJ whole genome shotgun (WGS) entry which is preliminary data.</text>
</comment>
<evidence type="ECO:0000256" key="3">
    <source>
        <dbReference type="ARBA" id="ARBA00022989"/>
    </source>
</evidence>
<feature type="transmembrane region" description="Helical" evidence="5">
    <location>
        <begin position="334"/>
        <end position="354"/>
    </location>
</feature>
<keyword evidence="8" id="KW-1185">Reference proteome</keyword>
<protein>
    <submittedName>
        <fullName evidence="7">Membrane protein</fullName>
    </submittedName>
</protein>
<dbReference type="OrthoDB" id="9796592at2"/>
<feature type="domain" description="O-antigen ligase-related" evidence="6">
    <location>
        <begin position="203"/>
        <end position="343"/>
    </location>
</feature>
<organism evidence="7 8">
    <name type="scientific">Ahrensia marina</name>
    <dbReference type="NCBI Taxonomy" id="1514904"/>
    <lineage>
        <taxon>Bacteria</taxon>
        <taxon>Pseudomonadati</taxon>
        <taxon>Pseudomonadota</taxon>
        <taxon>Alphaproteobacteria</taxon>
        <taxon>Hyphomicrobiales</taxon>
        <taxon>Ahrensiaceae</taxon>
        <taxon>Ahrensia</taxon>
    </lineage>
</organism>
<feature type="transmembrane region" description="Helical" evidence="5">
    <location>
        <begin position="128"/>
        <end position="153"/>
    </location>
</feature>
<keyword evidence="4 5" id="KW-0472">Membrane</keyword>
<evidence type="ECO:0000256" key="4">
    <source>
        <dbReference type="ARBA" id="ARBA00023136"/>
    </source>
</evidence>
<evidence type="ECO:0000256" key="1">
    <source>
        <dbReference type="ARBA" id="ARBA00004141"/>
    </source>
</evidence>
<dbReference type="PANTHER" id="PTHR37422:SF21">
    <property type="entry name" value="EXOQ-LIKE PROTEIN"/>
    <property type="match status" value="1"/>
</dbReference>
<name>A0A0N0E7Z7_9HYPH</name>
<dbReference type="EMBL" id="JXMU01000008">
    <property type="protein sequence ID" value="KPB01765.1"/>
    <property type="molecule type" value="Genomic_DNA"/>
</dbReference>
<dbReference type="RefSeq" id="WP_053998592.1">
    <property type="nucleotide sequence ID" value="NZ_JXMU01000008.1"/>
</dbReference>
<evidence type="ECO:0000256" key="5">
    <source>
        <dbReference type="SAM" id="Phobius"/>
    </source>
</evidence>
<dbReference type="Pfam" id="PF04932">
    <property type="entry name" value="Wzy_C"/>
    <property type="match status" value="1"/>
</dbReference>
<feature type="transmembrane region" description="Helical" evidence="5">
    <location>
        <begin position="72"/>
        <end position="92"/>
    </location>
</feature>
<evidence type="ECO:0000256" key="2">
    <source>
        <dbReference type="ARBA" id="ARBA00022692"/>
    </source>
</evidence>
<accession>A0A0N0E7Z7</accession>
<feature type="transmembrane region" description="Helical" evidence="5">
    <location>
        <begin position="249"/>
        <end position="268"/>
    </location>
</feature>
<feature type="transmembrane region" description="Helical" evidence="5">
    <location>
        <begin position="220"/>
        <end position="237"/>
    </location>
</feature>
<dbReference type="PATRIC" id="fig|1514904.3.peg.3380"/>